<dbReference type="Pfam" id="PF00892">
    <property type="entry name" value="EamA"/>
    <property type="match status" value="2"/>
</dbReference>
<dbReference type="STRING" id="1666911.HLUCCA11_05670"/>
<evidence type="ECO:0000256" key="6">
    <source>
        <dbReference type="SAM" id="Phobius"/>
    </source>
</evidence>
<feature type="domain" description="EamA" evidence="7">
    <location>
        <begin position="156"/>
        <end position="283"/>
    </location>
</feature>
<evidence type="ECO:0000259" key="7">
    <source>
        <dbReference type="Pfam" id="PF00892"/>
    </source>
</evidence>
<feature type="transmembrane region" description="Helical" evidence="6">
    <location>
        <begin position="154"/>
        <end position="174"/>
    </location>
</feature>
<feature type="transmembrane region" description="Helical" evidence="6">
    <location>
        <begin position="242"/>
        <end position="261"/>
    </location>
</feature>
<evidence type="ECO:0000256" key="5">
    <source>
        <dbReference type="ARBA" id="ARBA00023136"/>
    </source>
</evidence>
<comment type="caution">
    <text evidence="8">The sequence shown here is derived from an EMBL/GenBank/DDBJ whole genome shotgun (WGS) entry which is preliminary data.</text>
</comment>
<dbReference type="GO" id="GO:0016020">
    <property type="term" value="C:membrane"/>
    <property type="evidence" value="ECO:0007669"/>
    <property type="project" value="UniProtKB-SubCell"/>
</dbReference>
<name>A0A0P7YZ96_9CYAN</name>
<feature type="transmembrane region" description="Helical" evidence="6">
    <location>
        <begin position="43"/>
        <end position="60"/>
    </location>
</feature>
<dbReference type="PATRIC" id="fig|1666911.3.peg.3342"/>
<gene>
    <name evidence="8" type="ORF">HLUCCA11_05670</name>
</gene>
<proteinExistence type="inferred from homology"/>
<dbReference type="InterPro" id="IPR037185">
    <property type="entry name" value="EmrE-like"/>
</dbReference>
<evidence type="ECO:0000256" key="3">
    <source>
        <dbReference type="ARBA" id="ARBA00022692"/>
    </source>
</evidence>
<dbReference type="PANTHER" id="PTHR22911">
    <property type="entry name" value="ACYL-MALONYL CONDENSING ENZYME-RELATED"/>
    <property type="match status" value="1"/>
</dbReference>
<keyword evidence="5 6" id="KW-0472">Membrane</keyword>
<evidence type="ECO:0000256" key="2">
    <source>
        <dbReference type="ARBA" id="ARBA00007362"/>
    </source>
</evidence>
<dbReference type="SUPFAM" id="SSF103481">
    <property type="entry name" value="Multidrug resistance efflux transporter EmrE"/>
    <property type="match status" value="2"/>
</dbReference>
<feature type="transmembrane region" description="Helical" evidence="6">
    <location>
        <begin position="72"/>
        <end position="94"/>
    </location>
</feature>
<dbReference type="PANTHER" id="PTHR22911:SF6">
    <property type="entry name" value="SOLUTE CARRIER FAMILY 35 MEMBER G1"/>
    <property type="match status" value="1"/>
</dbReference>
<dbReference type="AlphaFoldDB" id="A0A0P7YZ96"/>
<organism evidence="8 9">
    <name type="scientific">Phormidesmis priestleyi Ana</name>
    <dbReference type="NCBI Taxonomy" id="1666911"/>
    <lineage>
        <taxon>Bacteria</taxon>
        <taxon>Bacillati</taxon>
        <taxon>Cyanobacteriota</taxon>
        <taxon>Cyanophyceae</taxon>
        <taxon>Leptolyngbyales</taxon>
        <taxon>Leptolyngbyaceae</taxon>
        <taxon>Phormidesmis</taxon>
    </lineage>
</organism>
<accession>A0A0P7YZ96</accession>
<comment type="similarity">
    <text evidence="2">Belongs to the EamA transporter family.</text>
</comment>
<keyword evidence="3 6" id="KW-0812">Transmembrane</keyword>
<evidence type="ECO:0000313" key="9">
    <source>
        <dbReference type="Proteomes" id="UP000050465"/>
    </source>
</evidence>
<protein>
    <submittedName>
        <fullName evidence="8">Permeases of the drug/metabolite transporter (DMT) superfamily</fullName>
    </submittedName>
</protein>
<dbReference type="Proteomes" id="UP000050465">
    <property type="component" value="Unassembled WGS sequence"/>
</dbReference>
<evidence type="ECO:0000313" key="8">
    <source>
        <dbReference type="EMBL" id="KPQ36656.1"/>
    </source>
</evidence>
<feature type="domain" description="EamA" evidence="7">
    <location>
        <begin position="11"/>
        <end position="144"/>
    </location>
</feature>
<feature type="transmembrane region" description="Helical" evidence="6">
    <location>
        <begin position="186"/>
        <end position="206"/>
    </location>
</feature>
<evidence type="ECO:0000256" key="1">
    <source>
        <dbReference type="ARBA" id="ARBA00004141"/>
    </source>
</evidence>
<feature type="transmembrane region" description="Helical" evidence="6">
    <location>
        <begin position="267"/>
        <end position="286"/>
    </location>
</feature>
<sequence length="303" mass="32198">MSKPTQQSLTLGAALITVGFFANTVQGALGKIAQTTIEPGQFLWLLLVLALAVLAPIEAAQRGQNLRAGVSVLPLYCLRAVFGLGGFYLFIWAASLGSLVSANVLLNTTPIFIPIISAIALGKEISFKLWGAIALGFVGLLLVVQPNAQLLQDPANLIGIGAGLSAAIEFLTVRRLGQTQSSLGQTIYYLLIGSVLMAPIALWQWQPLDPRTIGYVAAAAGSFLMFQLLLVQAYRYAEPHQIGIFQYSSVIFAAVIGWLFFNEIPNGIALVGMLLISVGGAITIYLEPPPTAPTTAEELPKSC</sequence>
<feature type="transmembrane region" description="Helical" evidence="6">
    <location>
        <begin position="129"/>
        <end position="148"/>
    </location>
</feature>
<dbReference type="EMBL" id="LJZR01000005">
    <property type="protein sequence ID" value="KPQ36656.1"/>
    <property type="molecule type" value="Genomic_DNA"/>
</dbReference>
<reference evidence="8 9" key="1">
    <citation type="submission" date="2015-09" db="EMBL/GenBank/DDBJ databases">
        <title>Identification and resolution of microdiversity through metagenomic sequencing of parallel consortia.</title>
        <authorList>
            <person name="Nelson W.C."/>
            <person name="Romine M.F."/>
            <person name="Lindemann S.R."/>
        </authorList>
    </citation>
    <scope>NUCLEOTIDE SEQUENCE [LARGE SCALE GENOMIC DNA]</scope>
    <source>
        <strain evidence="8">Ana</strain>
    </source>
</reference>
<feature type="transmembrane region" description="Helical" evidence="6">
    <location>
        <begin position="212"/>
        <end position="230"/>
    </location>
</feature>
<dbReference type="InterPro" id="IPR000620">
    <property type="entry name" value="EamA_dom"/>
</dbReference>
<feature type="transmembrane region" description="Helical" evidence="6">
    <location>
        <begin position="100"/>
        <end position="122"/>
    </location>
</feature>
<evidence type="ECO:0000256" key="4">
    <source>
        <dbReference type="ARBA" id="ARBA00022989"/>
    </source>
</evidence>
<keyword evidence="4 6" id="KW-1133">Transmembrane helix</keyword>
<comment type="subcellular location">
    <subcellularLocation>
        <location evidence="1">Membrane</location>
        <topology evidence="1">Multi-pass membrane protein</topology>
    </subcellularLocation>
</comment>